<evidence type="ECO:0000256" key="1">
    <source>
        <dbReference type="SAM" id="MobiDB-lite"/>
    </source>
</evidence>
<feature type="compositionally biased region" description="Low complexity" evidence="1">
    <location>
        <begin position="258"/>
        <end position="278"/>
    </location>
</feature>
<organism evidence="3 4">
    <name type="scientific">Kitasatospora cineracea</name>
    <dbReference type="NCBI Taxonomy" id="88074"/>
    <lineage>
        <taxon>Bacteria</taxon>
        <taxon>Bacillati</taxon>
        <taxon>Actinomycetota</taxon>
        <taxon>Actinomycetes</taxon>
        <taxon>Kitasatosporales</taxon>
        <taxon>Streptomycetaceae</taxon>
        <taxon>Kitasatospora</taxon>
    </lineage>
</organism>
<feature type="transmembrane region" description="Helical" evidence="2">
    <location>
        <begin position="93"/>
        <end position="119"/>
    </location>
</feature>
<reference evidence="3 4" key="1">
    <citation type="submission" date="2018-11" db="EMBL/GenBank/DDBJ databases">
        <title>Sequencing the genomes of 1000 actinobacteria strains.</title>
        <authorList>
            <person name="Klenk H.-P."/>
        </authorList>
    </citation>
    <scope>NUCLEOTIDE SEQUENCE [LARGE SCALE GENOMIC DNA]</scope>
    <source>
        <strain evidence="3 4">DSM 44781</strain>
    </source>
</reference>
<feature type="region of interest" description="Disordered" evidence="1">
    <location>
        <begin position="128"/>
        <end position="194"/>
    </location>
</feature>
<protein>
    <submittedName>
        <fullName evidence="3">Uncharacterized protein</fullName>
    </submittedName>
</protein>
<feature type="compositionally biased region" description="Low complexity" evidence="1">
    <location>
        <begin position="129"/>
        <end position="154"/>
    </location>
</feature>
<feature type="region of interest" description="Disordered" evidence="1">
    <location>
        <begin position="237"/>
        <end position="298"/>
    </location>
</feature>
<keyword evidence="4" id="KW-1185">Reference proteome</keyword>
<evidence type="ECO:0000313" key="4">
    <source>
        <dbReference type="Proteomes" id="UP000266906"/>
    </source>
</evidence>
<dbReference type="RefSeq" id="WP_123818066.1">
    <property type="nucleotide sequence ID" value="NZ_JBEYIY010000027.1"/>
</dbReference>
<keyword evidence="2" id="KW-1133">Transmembrane helix</keyword>
<feature type="compositionally biased region" description="Polar residues" evidence="1">
    <location>
        <begin position="283"/>
        <end position="298"/>
    </location>
</feature>
<sequence length="298" mass="28995">MSTNRSRRIDRAAAEQLLGGVTVDPEAGQDPSAGQQSAPGRPELAALLAAAATSEAAGDGPLPGEEGAMAAFRQARHQPDPRPHRRRKMADTALARALSAKAVAVALGVTALGGVAVAAGTGRLPESLGGPAPAPAATSAAPAPTTDAPATASGTPGGGRTGKPSAGTTRPGTGPARPSGQPATGPADLPPDLDRLCEVFAGRVAAGGKPKDTAAVPELAELLKAAGTPEKVTGFCALLAGHDRDQQSGQPSAGTGRGKPSAGPGQSASPSASAPSPGRTGHGDSQQSKQSNGGSDQD</sequence>
<evidence type="ECO:0000256" key="2">
    <source>
        <dbReference type="SAM" id="Phobius"/>
    </source>
</evidence>
<gene>
    <name evidence="3" type="ORF">EDD38_2273</name>
</gene>
<accession>A0A3N4RMC2</accession>
<keyword evidence="2" id="KW-0472">Membrane</keyword>
<evidence type="ECO:0000313" key="3">
    <source>
        <dbReference type="EMBL" id="RPE33966.1"/>
    </source>
</evidence>
<name>A0A3N4RMC2_9ACTN</name>
<dbReference type="AlphaFoldDB" id="A0A3N4RMC2"/>
<dbReference type="Proteomes" id="UP000266906">
    <property type="component" value="Unassembled WGS sequence"/>
</dbReference>
<feature type="region of interest" description="Disordered" evidence="1">
    <location>
        <begin position="16"/>
        <end position="92"/>
    </location>
</feature>
<dbReference type="EMBL" id="RKQG01000001">
    <property type="protein sequence ID" value="RPE33966.1"/>
    <property type="molecule type" value="Genomic_DNA"/>
</dbReference>
<keyword evidence="2" id="KW-0812">Transmembrane</keyword>
<proteinExistence type="predicted"/>
<comment type="caution">
    <text evidence="3">The sequence shown here is derived from an EMBL/GenBank/DDBJ whole genome shotgun (WGS) entry which is preliminary data.</text>
</comment>